<evidence type="ECO:0000256" key="7">
    <source>
        <dbReference type="ARBA" id="ARBA00022729"/>
    </source>
</evidence>
<comment type="subcellular location">
    <subcellularLocation>
        <location evidence="3">Periplasm</location>
    </subcellularLocation>
</comment>
<evidence type="ECO:0000256" key="4">
    <source>
        <dbReference type="ARBA" id="ARBA00005250"/>
    </source>
</evidence>
<dbReference type="InterPro" id="IPR001279">
    <property type="entry name" value="Metallo-B-lactamas"/>
</dbReference>
<dbReference type="AlphaFoldDB" id="A0A2S5T301"/>
<dbReference type="InterPro" id="IPR001018">
    <property type="entry name" value="Beta-lactamase_class-B_CS"/>
</dbReference>
<reference evidence="12 13" key="1">
    <citation type="submission" date="2018-02" db="EMBL/GenBank/DDBJ databases">
        <title>Reclassifiation of [Polyangium] brachysporum DSM 7029 as Guopingzhaonella breviflexa gen. nov., sp. nov., a member of the family Comamonadaceae.</title>
        <authorList>
            <person name="Tang B."/>
        </authorList>
    </citation>
    <scope>NUCLEOTIDE SEQUENCE [LARGE SCALE GENOMIC DNA]</scope>
    <source>
        <strain evidence="12 13">DSM 15344</strain>
    </source>
</reference>
<dbReference type="InterPro" id="IPR050855">
    <property type="entry name" value="NDM-1-like"/>
</dbReference>
<evidence type="ECO:0000313" key="12">
    <source>
        <dbReference type="EMBL" id="PPE69364.1"/>
    </source>
</evidence>
<proteinExistence type="inferred from homology"/>
<organism evidence="12 13">
    <name type="scientific">Caldimonas thermodepolymerans</name>
    <dbReference type="NCBI Taxonomy" id="215580"/>
    <lineage>
        <taxon>Bacteria</taxon>
        <taxon>Pseudomonadati</taxon>
        <taxon>Pseudomonadota</taxon>
        <taxon>Betaproteobacteria</taxon>
        <taxon>Burkholderiales</taxon>
        <taxon>Sphaerotilaceae</taxon>
        <taxon>Caldimonas</taxon>
    </lineage>
</organism>
<dbReference type="GO" id="GO:0008270">
    <property type="term" value="F:zinc ion binding"/>
    <property type="evidence" value="ECO:0007669"/>
    <property type="project" value="InterPro"/>
</dbReference>
<evidence type="ECO:0000256" key="2">
    <source>
        <dbReference type="ARBA" id="ARBA00001947"/>
    </source>
</evidence>
<evidence type="ECO:0000256" key="1">
    <source>
        <dbReference type="ARBA" id="ARBA00001526"/>
    </source>
</evidence>
<dbReference type="PANTHER" id="PTHR42951:SF14">
    <property type="entry name" value="METALLO-BETA-LACTAMASE SUPERFAMILY PROTEIN"/>
    <property type="match status" value="1"/>
</dbReference>
<evidence type="ECO:0000256" key="11">
    <source>
        <dbReference type="ARBA" id="ARBA00023251"/>
    </source>
</evidence>
<comment type="cofactor">
    <cofactor evidence="2">
        <name>Zn(2+)</name>
        <dbReference type="ChEBI" id="CHEBI:29105"/>
    </cofactor>
</comment>
<name>A0A2S5T301_9BURK</name>
<comment type="catalytic activity">
    <reaction evidence="1">
        <text>a beta-lactam + H2O = a substituted beta-amino acid</text>
        <dbReference type="Rhea" id="RHEA:20401"/>
        <dbReference type="ChEBI" id="CHEBI:15377"/>
        <dbReference type="ChEBI" id="CHEBI:35627"/>
        <dbReference type="ChEBI" id="CHEBI:140347"/>
        <dbReference type="EC" id="3.5.2.6"/>
    </reaction>
</comment>
<comment type="similarity">
    <text evidence="4">Belongs to the metallo-beta-lactamase superfamily. Class-B beta-lactamase family.</text>
</comment>
<evidence type="ECO:0000256" key="3">
    <source>
        <dbReference type="ARBA" id="ARBA00004418"/>
    </source>
</evidence>
<keyword evidence="8" id="KW-0574">Periplasm</keyword>
<evidence type="ECO:0000256" key="8">
    <source>
        <dbReference type="ARBA" id="ARBA00022764"/>
    </source>
</evidence>
<dbReference type="SUPFAM" id="SSF56281">
    <property type="entry name" value="Metallo-hydrolase/oxidoreductase"/>
    <property type="match status" value="1"/>
</dbReference>
<keyword evidence="6" id="KW-0479">Metal-binding</keyword>
<dbReference type="CDD" id="cd06262">
    <property type="entry name" value="metallo-hydrolase-like_MBL-fold"/>
    <property type="match status" value="1"/>
</dbReference>
<dbReference type="Gene3D" id="3.60.15.10">
    <property type="entry name" value="Ribonuclease Z/Hydroxyacylglutathione hydrolase-like"/>
    <property type="match status" value="1"/>
</dbReference>
<dbReference type="GO" id="GO:0017001">
    <property type="term" value="P:antibiotic catabolic process"/>
    <property type="evidence" value="ECO:0007669"/>
    <property type="project" value="InterPro"/>
</dbReference>
<keyword evidence="10" id="KW-0862">Zinc</keyword>
<sequence length="306" mass="33963">MSAALPSGITVFERGWLSSNNVLLTGADDEPAILVDTGYVTHGPQTLALVRHALAGRPLGRILNTHLHSDHCGGNALLQRELGAPVVIPPGEADAARAWDESRLSYRPTGQRCERFRVDQILHPGDLVRVGERTWQVLAAPGHDPHSVVLFAPDERILISADALWEHGFGVVFPEIENRPAFAEVRATLDLIATLKPVLVIPGHGAPFTDADAALERAYRRLDGYEAAPDRHGWYAGKVLAKFHLLEVQQQRLPELLDWLAHTPYFRRIHERYFADADYGAWSQRVVDELERAGAVEVRDGVVFNR</sequence>
<keyword evidence="13" id="KW-1185">Reference proteome</keyword>
<dbReference type="GO" id="GO:0008800">
    <property type="term" value="F:beta-lactamase activity"/>
    <property type="evidence" value="ECO:0007669"/>
    <property type="project" value="UniProtKB-EC"/>
</dbReference>
<dbReference type="RefSeq" id="WP_104358097.1">
    <property type="nucleotide sequence ID" value="NZ_CALFFA010000048.1"/>
</dbReference>
<keyword evidence="11" id="KW-0046">Antibiotic resistance</keyword>
<accession>A0A2S5T301</accession>
<comment type="caution">
    <text evidence="12">The sequence shown here is derived from an EMBL/GenBank/DDBJ whole genome shotgun (WGS) entry which is preliminary data.</text>
</comment>
<dbReference type="PROSITE" id="PS00743">
    <property type="entry name" value="BETA_LACTAMASE_B_1"/>
    <property type="match status" value="1"/>
</dbReference>
<gene>
    <name evidence="12" type="ORF">C1702_12780</name>
</gene>
<dbReference type="EC" id="3.5.2.6" evidence="5"/>
<evidence type="ECO:0000256" key="9">
    <source>
        <dbReference type="ARBA" id="ARBA00022801"/>
    </source>
</evidence>
<dbReference type="InterPro" id="IPR036866">
    <property type="entry name" value="RibonucZ/Hydroxyglut_hydro"/>
</dbReference>
<keyword evidence="7" id="KW-0732">Signal</keyword>
<evidence type="ECO:0000256" key="10">
    <source>
        <dbReference type="ARBA" id="ARBA00022833"/>
    </source>
</evidence>
<evidence type="ECO:0000256" key="6">
    <source>
        <dbReference type="ARBA" id="ARBA00022723"/>
    </source>
</evidence>
<dbReference type="PANTHER" id="PTHR42951">
    <property type="entry name" value="METALLO-BETA-LACTAMASE DOMAIN-CONTAINING"/>
    <property type="match status" value="1"/>
</dbReference>
<dbReference type="EMBL" id="PSNY01000013">
    <property type="protein sequence ID" value="PPE69364.1"/>
    <property type="molecule type" value="Genomic_DNA"/>
</dbReference>
<dbReference type="GO" id="GO:0042597">
    <property type="term" value="C:periplasmic space"/>
    <property type="evidence" value="ECO:0007669"/>
    <property type="project" value="UniProtKB-SubCell"/>
</dbReference>
<dbReference type="Proteomes" id="UP000239406">
    <property type="component" value="Unassembled WGS sequence"/>
</dbReference>
<dbReference type="Pfam" id="PF00753">
    <property type="entry name" value="Lactamase_B"/>
    <property type="match status" value="1"/>
</dbReference>
<evidence type="ECO:0000256" key="5">
    <source>
        <dbReference type="ARBA" id="ARBA00012865"/>
    </source>
</evidence>
<protein>
    <recommendedName>
        <fullName evidence="5">beta-lactamase</fullName>
        <ecNumber evidence="5">3.5.2.6</ecNumber>
    </recommendedName>
</protein>
<dbReference type="SMART" id="SM00849">
    <property type="entry name" value="Lactamase_B"/>
    <property type="match status" value="1"/>
</dbReference>
<dbReference type="GO" id="GO:0046677">
    <property type="term" value="P:response to antibiotic"/>
    <property type="evidence" value="ECO:0007669"/>
    <property type="project" value="UniProtKB-KW"/>
</dbReference>
<keyword evidence="9 12" id="KW-0378">Hydrolase</keyword>
<evidence type="ECO:0000313" key="13">
    <source>
        <dbReference type="Proteomes" id="UP000239406"/>
    </source>
</evidence>